<accession>A0ABZ3JAL8</accession>
<dbReference type="EMBL" id="CP155571">
    <property type="protein sequence ID" value="XFO75044.1"/>
    <property type="molecule type" value="Genomic_DNA"/>
</dbReference>
<dbReference type="SUPFAM" id="SSF55729">
    <property type="entry name" value="Acyl-CoA N-acyltransferases (Nat)"/>
    <property type="match status" value="1"/>
</dbReference>
<evidence type="ECO:0000259" key="1">
    <source>
        <dbReference type="Pfam" id="PF13480"/>
    </source>
</evidence>
<keyword evidence="3" id="KW-1185">Reference proteome</keyword>
<name>A0ABZ3JAL8_SPOA4</name>
<reference evidence="2" key="1">
    <citation type="submission" date="2024-05" db="EMBL/GenBank/DDBJ databases">
        <title>Isolation and characterization of Sporomusa carbonis sp. nov., a carboxydotrophic hydrogenogen in the genus of Sporomusa isolated from a charcoal burning pile.</title>
        <authorList>
            <person name="Boeer T."/>
            <person name="Rosenbaum F."/>
            <person name="Eysell L."/>
            <person name="Mueller V."/>
            <person name="Daniel R."/>
            <person name="Poehlein A."/>
        </authorList>
    </citation>
    <scope>NUCLEOTIDE SEQUENCE [LARGE SCALE GENOMIC DNA]</scope>
    <source>
        <strain evidence="2">DSM 3132</strain>
    </source>
</reference>
<gene>
    <name evidence="2" type="ORF">SPACI_051550</name>
</gene>
<dbReference type="Pfam" id="PF13480">
    <property type="entry name" value="Acetyltransf_6"/>
    <property type="match status" value="1"/>
</dbReference>
<feature type="domain" description="BioF2-like acetyltransferase" evidence="1">
    <location>
        <begin position="159"/>
        <end position="281"/>
    </location>
</feature>
<protein>
    <recommendedName>
        <fullName evidence="1">BioF2-like acetyltransferase domain-containing protein</fullName>
    </recommendedName>
</protein>
<dbReference type="InterPro" id="IPR016181">
    <property type="entry name" value="Acyl_CoA_acyltransferase"/>
</dbReference>
<evidence type="ECO:0000313" key="2">
    <source>
        <dbReference type="EMBL" id="XFO75044.1"/>
    </source>
</evidence>
<evidence type="ECO:0000313" key="3">
    <source>
        <dbReference type="Proteomes" id="UP000216052"/>
    </source>
</evidence>
<organism evidence="2 3">
    <name type="scientific">Sporomusa acidovorans (strain ATCC 49682 / DSM 3132 / Mol)</name>
    <dbReference type="NCBI Taxonomy" id="1123286"/>
    <lineage>
        <taxon>Bacteria</taxon>
        <taxon>Bacillati</taxon>
        <taxon>Bacillota</taxon>
        <taxon>Negativicutes</taxon>
        <taxon>Selenomonadales</taxon>
        <taxon>Sporomusaceae</taxon>
        <taxon>Sporomusa</taxon>
    </lineage>
</organism>
<dbReference type="Gene3D" id="3.40.630.30">
    <property type="match status" value="1"/>
</dbReference>
<proteinExistence type="predicted"/>
<dbReference type="InterPro" id="IPR038740">
    <property type="entry name" value="BioF2-like_GNAT_dom"/>
</dbReference>
<sequence>MVTVNKYQSEDKAKWDSYIKCSKNGTFLFFRDYMDYHSQRFADHSILFYDLDHSLIGVMPANAEGDTIISHGGLTFGGIVTGNSMTASKMIAAFDTLGNYLSKNGFKKLVYKCIPYVYHRLPANEDRYALFLHNAKLSRCDLSTTVFMPEQICFSSRRRRGIKKAKRHNVQIRISSDYRSFIDIVAKLLQEKYNAYPTHNYQEISTLAQTFPHSIKLFAAYYEETMVAGVVVYEHSLVAHAQYIAANETGKRIGALDLVFEYLIQNYYKEKLFFDFGISTEQGGYFLNEGLITQKEEFGARAVVYETYELDI</sequence>
<dbReference type="RefSeq" id="WP_093796643.1">
    <property type="nucleotide sequence ID" value="NZ_CP155571.1"/>
</dbReference>
<dbReference type="Proteomes" id="UP000216052">
    <property type="component" value="Chromosome"/>
</dbReference>